<dbReference type="Pfam" id="PF01740">
    <property type="entry name" value="STAS"/>
    <property type="match status" value="1"/>
</dbReference>
<evidence type="ECO:0000313" key="2">
    <source>
        <dbReference type="EMBL" id="GAA4245036.1"/>
    </source>
</evidence>
<dbReference type="CDD" id="cd07043">
    <property type="entry name" value="STAS_anti-anti-sigma_factors"/>
    <property type="match status" value="1"/>
</dbReference>
<reference evidence="3" key="1">
    <citation type="journal article" date="2019" name="Int. J. Syst. Evol. Microbiol.">
        <title>The Global Catalogue of Microorganisms (GCM) 10K type strain sequencing project: providing services to taxonomists for standard genome sequencing and annotation.</title>
        <authorList>
            <consortium name="The Broad Institute Genomics Platform"/>
            <consortium name="The Broad Institute Genome Sequencing Center for Infectious Disease"/>
            <person name="Wu L."/>
            <person name="Ma J."/>
        </authorList>
    </citation>
    <scope>NUCLEOTIDE SEQUENCE [LARGE SCALE GENOMIC DNA]</scope>
    <source>
        <strain evidence="3">JCM 17441</strain>
    </source>
</reference>
<feature type="domain" description="STAS" evidence="1">
    <location>
        <begin position="21"/>
        <end position="109"/>
    </location>
</feature>
<dbReference type="RefSeq" id="WP_345121814.1">
    <property type="nucleotide sequence ID" value="NZ_BAABAT010000002.1"/>
</dbReference>
<dbReference type="InterPro" id="IPR002645">
    <property type="entry name" value="STAS_dom"/>
</dbReference>
<name>A0ABP8CYQ5_9ACTN</name>
<dbReference type="SUPFAM" id="SSF52091">
    <property type="entry name" value="SpoIIaa-like"/>
    <property type="match status" value="1"/>
</dbReference>
<protein>
    <recommendedName>
        <fullName evidence="1">STAS domain-containing protein</fullName>
    </recommendedName>
</protein>
<sequence length="109" mass="11696">MRSELVAQRSVRRDALDRIQVLIGLRGLVDLGTQPILEEALDRALAEPGVAEIVIDLEHLVMLDSTGIATLLSAYRTGLADGIAVRARNAGGLVLRVLEITGVRKTLEG</sequence>
<evidence type="ECO:0000313" key="3">
    <source>
        <dbReference type="Proteomes" id="UP001500620"/>
    </source>
</evidence>
<organism evidence="2 3">
    <name type="scientific">Dactylosporangium darangshiense</name>
    <dbReference type="NCBI Taxonomy" id="579108"/>
    <lineage>
        <taxon>Bacteria</taxon>
        <taxon>Bacillati</taxon>
        <taxon>Actinomycetota</taxon>
        <taxon>Actinomycetes</taxon>
        <taxon>Micromonosporales</taxon>
        <taxon>Micromonosporaceae</taxon>
        <taxon>Dactylosporangium</taxon>
    </lineage>
</organism>
<accession>A0ABP8CYQ5</accession>
<proteinExistence type="predicted"/>
<dbReference type="Proteomes" id="UP001500620">
    <property type="component" value="Unassembled WGS sequence"/>
</dbReference>
<dbReference type="Gene3D" id="3.30.750.24">
    <property type="entry name" value="STAS domain"/>
    <property type="match status" value="1"/>
</dbReference>
<gene>
    <name evidence="2" type="ORF">GCM10022255_010650</name>
</gene>
<evidence type="ECO:0000259" key="1">
    <source>
        <dbReference type="PROSITE" id="PS50801"/>
    </source>
</evidence>
<dbReference type="PROSITE" id="PS50801">
    <property type="entry name" value="STAS"/>
    <property type="match status" value="1"/>
</dbReference>
<dbReference type="EMBL" id="BAABAT010000002">
    <property type="protein sequence ID" value="GAA4245036.1"/>
    <property type="molecule type" value="Genomic_DNA"/>
</dbReference>
<keyword evidence="3" id="KW-1185">Reference proteome</keyword>
<dbReference type="InterPro" id="IPR036513">
    <property type="entry name" value="STAS_dom_sf"/>
</dbReference>
<comment type="caution">
    <text evidence="2">The sequence shown here is derived from an EMBL/GenBank/DDBJ whole genome shotgun (WGS) entry which is preliminary data.</text>
</comment>